<dbReference type="Proteomes" id="UP001205566">
    <property type="component" value="Unassembled WGS sequence"/>
</dbReference>
<evidence type="ECO:0000256" key="1">
    <source>
        <dbReference type="ARBA" id="ARBA00004496"/>
    </source>
</evidence>
<dbReference type="SUPFAM" id="SSF52402">
    <property type="entry name" value="Adenine nucleotide alpha hydrolases-like"/>
    <property type="match status" value="1"/>
</dbReference>
<dbReference type="PANTHER" id="PTHR43033:SF1">
    <property type="entry name" value="TRNA(ILE)-LYSIDINE SYNTHASE-RELATED"/>
    <property type="match status" value="1"/>
</dbReference>
<evidence type="ECO:0000256" key="8">
    <source>
        <dbReference type="HAMAP-Rule" id="MF_01161"/>
    </source>
</evidence>
<dbReference type="NCBIfam" id="TIGR02432">
    <property type="entry name" value="lysidine_TilS_N"/>
    <property type="match status" value="1"/>
</dbReference>
<accession>A0ABT1P775</accession>
<dbReference type="InterPro" id="IPR012094">
    <property type="entry name" value="tRNA_Ile_lys_synt"/>
</dbReference>
<dbReference type="EC" id="6.3.4.19" evidence="8"/>
<dbReference type="SUPFAM" id="SSF82829">
    <property type="entry name" value="MesJ substrate recognition domain-like"/>
    <property type="match status" value="1"/>
</dbReference>
<dbReference type="Pfam" id="PF01171">
    <property type="entry name" value="ATP_bind_3"/>
    <property type="match status" value="1"/>
</dbReference>
<dbReference type="InterPro" id="IPR012795">
    <property type="entry name" value="tRNA_Ile_lys_synt_N"/>
</dbReference>
<dbReference type="PANTHER" id="PTHR43033">
    <property type="entry name" value="TRNA(ILE)-LYSIDINE SYNTHASE-RELATED"/>
    <property type="match status" value="1"/>
</dbReference>
<keyword evidence="11" id="KW-1185">Reference proteome</keyword>
<evidence type="ECO:0000256" key="6">
    <source>
        <dbReference type="ARBA" id="ARBA00022840"/>
    </source>
</evidence>
<sequence>MGYSGGLDSSVLLHLLARAQVPVTAVYIHHGLSTDAGAWQDHCQAVAAQLGVPFVAHHVQVDLGDGGLEQGARNARYRAFDQLMGAGDQLLLAHHSDDQAETFLLRLLRGAGVRGLGAMPEYRVFGDRSTEKSLLRPLLKATRSELESYARVHELTWIEDESNTDLAIDRNYLRNRVLPFINERWPVQARVVQASENLREAADLLQDLANEDLQRCGYQRESFGHSVDLVSFSSLTEARRKNLLRGWLALQGSRMPEALHLVQALQQAGAVGDAAPEVVLGERVLRRYRDRLFLTPQLQPFHGIDGGEIQWDGSGELDLPGNWALLPSQGWPVADYRVRFRIGGERAKPRERRHSQTLKKLLQEYSLPPWLRDRVPLVYRNGALVAVGNLFVTGDGPAEPPIWRFLD</sequence>
<evidence type="ECO:0000256" key="4">
    <source>
        <dbReference type="ARBA" id="ARBA00022694"/>
    </source>
</evidence>
<dbReference type="EMBL" id="JACASI010000042">
    <property type="protein sequence ID" value="MCQ3830926.1"/>
    <property type="molecule type" value="Genomic_DNA"/>
</dbReference>
<dbReference type="Gene3D" id="3.40.50.620">
    <property type="entry name" value="HUPs"/>
    <property type="match status" value="1"/>
</dbReference>
<comment type="function">
    <text evidence="8">Ligates lysine onto the cytidine present at position 34 of the AUA codon-specific tRNA(Ile) that contains the anticodon CAU, in an ATP-dependent manner. Cytidine is converted to lysidine, thus changing the amino acid specificity of the tRNA from methionine to isoleucine.</text>
</comment>
<proteinExistence type="inferred from homology"/>
<keyword evidence="2 8" id="KW-0963">Cytoplasm</keyword>
<protein>
    <recommendedName>
        <fullName evidence="8">tRNA(Ile)-lysidine synthase</fullName>
        <ecNumber evidence="8">6.3.4.19</ecNumber>
    </recommendedName>
    <alternativeName>
        <fullName evidence="8">tRNA(Ile)-2-lysyl-cytidine synthase</fullName>
    </alternativeName>
    <alternativeName>
        <fullName evidence="8">tRNA(Ile)-lysidine synthetase</fullName>
    </alternativeName>
</protein>
<evidence type="ECO:0000256" key="2">
    <source>
        <dbReference type="ARBA" id="ARBA00022490"/>
    </source>
</evidence>
<keyword evidence="5 8" id="KW-0547">Nucleotide-binding</keyword>
<comment type="catalytic activity">
    <reaction evidence="7 8">
        <text>cytidine(34) in tRNA(Ile2) + L-lysine + ATP = lysidine(34) in tRNA(Ile2) + AMP + diphosphate + H(+)</text>
        <dbReference type="Rhea" id="RHEA:43744"/>
        <dbReference type="Rhea" id="RHEA-COMP:10625"/>
        <dbReference type="Rhea" id="RHEA-COMP:10670"/>
        <dbReference type="ChEBI" id="CHEBI:15378"/>
        <dbReference type="ChEBI" id="CHEBI:30616"/>
        <dbReference type="ChEBI" id="CHEBI:32551"/>
        <dbReference type="ChEBI" id="CHEBI:33019"/>
        <dbReference type="ChEBI" id="CHEBI:82748"/>
        <dbReference type="ChEBI" id="CHEBI:83665"/>
        <dbReference type="ChEBI" id="CHEBI:456215"/>
        <dbReference type="EC" id="6.3.4.19"/>
    </reaction>
</comment>
<organism evidence="10 11">
    <name type="scientific">Microbulbifer elongatus</name>
    <dbReference type="NCBI Taxonomy" id="86173"/>
    <lineage>
        <taxon>Bacteria</taxon>
        <taxon>Pseudomonadati</taxon>
        <taxon>Pseudomonadota</taxon>
        <taxon>Gammaproteobacteria</taxon>
        <taxon>Cellvibrionales</taxon>
        <taxon>Microbulbiferaceae</taxon>
        <taxon>Microbulbifer</taxon>
    </lineage>
</organism>
<dbReference type="GO" id="GO:0032267">
    <property type="term" value="F:tRNA(Ile)-lysidine synthase activity"/>
    <property type="evidence" value="ECO:0007669"/>
    <property type="project" value="UniProtKB-EC"/>
</dbReference>
<comment type="domain">
    <text evidence="8">The N-terminal region contains the highly conserved SGGXDS motif, predicted to be a P-loop motif involved in ATP binding.</text>
</comment>
<dbReference type="HAMAP" id="MF_01161">
    <property type="entry name" value="tRNA_Ile_lys_synt"/>
    <property type="match status" value="1"/>
</dbReference>
<comment type="caution">
    <text evidence="10">The sequence shown here is derived from an EMBL/GenBank/DDBJ whole genome shotgun (WGS) entry which is preliminary data.</text>
</comment>
<name>A0ABT1P775_9GAMM</name>
<dbReference type="SMART" id="SM00977">
    <property type="entry name" value="TilS_C"/>
    <property type="match status" value="1"/>
</dbReference>
<gene>
    <name evidence="8 10" type="primary">tilS</name>
    <name evidence="10" type="ORF">HXX02_15915</name>
</gene>
<comment type="subcellular location">
    <subcellularLocation>
        <location evidence="1 8">Cytoplasm</location>
    </subcellularLocation>
</comment>
<reference evidence="10" key="1">
    <citation type="thesis" date="2020" institute="Technische Universitat Dresden" country="Dresden, Germany">
        <title>The Agarolytic System of Microbulbifer elongatus PORT2, Isolated from Batu Karas, Pangandaran West Java Indonesia.</title>
        <authorList>
            <person name="Anggraeni S.R."/>
        </authorList>
    </citation>
    <scope>NUCLEOTIDE SEQUENCE</scope>
    <source>
        <strain evidence="10">PORT2</strain>
    </source>
</reference>
<dbReference type="NCBIfam" id="TIGR02433">
    <property type="entry name" value="lysidine_TilS_C"/>
    <property type="match status" value="1"/>
</dbReference>
<evidence type="ECO:0000259" key="9">
    <source>
        <dbReference type="SMART" id="SM00977"/>
    </source>
</evidence>
<feature type="domain" description="Lysidine-tRNA(Ile) synthetase C-terminal" evidence="9">
    <location>
        <begin position="336"/>
        <end position="403"/>
    </location>
</feature>
<dbReference type="InterPro" id="IPR011063">
    <property type="entry name" value="TilS/TtcA_N"/>
</dbReference>
<evidence type="ECO:0000256" key="7">
    <source>
        <dbReference type="ARBA" id="ARBA00048539"/>
    </source>
</evidence>
<keyword evidence="4 8" id="KW-0819">tRNA processing</keyword>
<comment type="similarity">
    <text evidence="8">Belongs to the tRNA(Ile)-lysidine synthase family.</text>
</comment>
<evidence type="ECO:0000256" key="5">
    <source>
        <dbReference type="ARBA" id="ARBA00022741"/>
    </source>
</evidence>
<dbReference type="Gene3D" id="1.20.59.20">
    <property type="match status" value="1"/>
</dbReference>
<dbReference type="InterPro" id="IPR012796">
    <property type="entry name" value="Lysidine-tRNA-synth_C"/>
</dbReference>
<feature type="binding site" evidence="8">
    <location>
        <begin position="4"/>
        <end position="9"/>
    </location>
    <ligand>
        <name>ATP</name>
        <dbReference type="ChEBI" id="CHEBI:30616"/>
    </ligand>
</feature>
<dbReference type="Pfam" id="PF11734">
    <property type="entry name" value="TilS_C"/>
    <property type="match status" value="1"/>
</dbReference>
<evidence type="ECO:0000256" key="3">
    <source>
        <dbReference type="ARBA" id="ARBA00022598"/>
    </source>
</evidence>
<dbReference type="InterPro" id="IPR015262">
    <property type="entry name" value="tRNA_Ile_lys_synt_subst-bd"/>
</dbReference>
<dbReference type="InterPro" id="IPR014729">
    <property type="entry name" value="Rossmann-like_a/b/a_fold"/>
</dbReference>
<keyword evidence="6 8" id="KW-0067">ATP-binding</keyword>
<dbReference type="SUPFAM" id="SSF56037">
    <property type="entry name" value="PheT/TilS domain"/>
    <property type="match status" value="1"/>
</dbReference>
<evidence type="ECO:0000313" key="11">
    <source>
        <dbReference type="Proteomes" id="UP001205566"/>
    </source>
</evidence>
<keyword evidence="3 8" id="KW-0436">Ligase</keyword>
<dbReference type="Pfam" id="PF09179">
    <property type="entry name" value="TilS"/>
    <property type="match status" value="1"/>
</dbReference>
<evidence type="ECO:0000313" key="10">
    <source>
        <dbReference type="EMBL" id="MCQ3830926.1"/>
    </source>
</evidence>
<dbReference type="CDD" id="cd01992">
    <property type="entry name" value="TilS_N"/>
    <property type="match status" value="1"/>
</dbReference>